<dbReference type="GO" id="GO:0033215">
    <property type="term" value="P:reductive iron assimilation"/>
    <property type="evidence" value="ECO:0007669"/>
    <property type="project" value="TreeGrafter"/>
</dbReference>
<dbReference type="InterPro" id="IPR011706">
    <property type="entry name" value="Cu-oxidase_C"/>
</dbReference>
<dbReference type="RefSeq" id="XP_056476856.1">
    <property type="nucleotide sequence ID" value="XM_056616499.1"/>
</dbReference>
<comment type="caution">
    <text evidence="5">The sequence shown here is derived from an EMBL/GenBank/DDBJ whole genome shotgun (WGS) entry which is preliminary data.</text>
</comment>
<dbReference type="Proteomes" id="UP001149074">
    <property type="component" value="Unassembled WGS sequence"/>
</dbReference>
<dbReference type="SUPFAM" id="SSF49503">
    <property type="entry name" value="Cupredoxins"/>
    <property type="match status" value="1"/>
</dbReference>
<dbReference type="GO" id="GO:0004322">
    <property type="term" value="F:ferroxidase activity"/>
    <property type="evidence" value="ECO:0007669"/>
    <property type="project" value="TreeGrafter"/>
</dbReference>
<keyword evidence="6" id="KW-1185">Reference proteome</keyword>
<dbReference type="Pfam" id="PF07731">
    <property type="entry name" value="Cu-oxidase_2"/>
    <property type="match status" value="1"/>
</dbReference>
<reference evidence="5" key="1">
    <citation type="submission" date="2022-11" db="EMBL/GenBank/DDBJ databases">
        <authorList>
            <person name="Petersen C."/>
        </authorList>
    </citation>
    <scope>NUCLEOTIDE SEQUENCE</scope>
    <source>
        <strain evidence="5">IBT 30761</strain>
    </source>
</reference>
<dbReference type="OrthoDB" id="2121828at2759"/>
<name>A0A9W9FNG1_9EURO</name>
<gene>
    <name evidence="5" type="ORF">N7532_004005</name>
</gene>
<accession>A0A9W9FNG1</accession>
<keyword evidence="2" id="KW-0479">Metal-binding</keyword>
<dbReference type="GO" id="GO:0033573">
    <property type="term" value="C:high-affinity iron permease complex"/>
    <property type="evidence" value="ECO:0007669"/>
    <property type="project" value="TreeGrafter"/>
</dbReference>
<keyword evidence="3" id="KW-0560">Oxidoreductase</keyword>
<organism evidence="5 6">
    <name type="scientific">Penicillium argentinense</name>
    <dbReference type="NCBI Taxonomy" id="1131581"/>
    <lineage>
        <taxon>Eukaryota</taxon>
        <taxon>Fungi</taxon>
        <taxon>Dikarya</taxon>
        <taxon>Ascomycota</taxon>
        <taxon>Pezizomycotina</taxon>
        <taxon>Eurotiomycetes</taxon>
        <taxon>Eurotiomycetidae</taxon>
        <taxon>Eurotiales</taxon>
        <taxon>Aspergillaceae</taxon>
        <taxon>Penicillium</taxon>
    </lineage>
</organism>
<dbReference type="GO" id="GO:0005507">
    <property type="term" value="F:copper ion binding"/>
    <property type="evidence" value="ECO:0007669"/>
    <property type="project" value="InterPro"/>
</dbReference>
<dbReference type="PANTHER" id="PTHR11709:SF361">
    <property type="entry name" value="IRON TRANSPORT MULTICOPPER OXIDASE FET3"/>
    <property type="match status" value="1"/>
</dbReference>
<sequence>MMKIVEIDGVYVDKEEAETLYISVAQRPEAKPNWLEYNSSAPHNEVAMKIDVSSDLIPFDDIILVPHDRQEIFKNPSHQLKIYTAPKVPTLYTDFSAGDLATNSEVYGDHTHSVVLDHLDVVEIILENEDTGSHPFHTHGHIFQLLDGYPSYDENFYDYADGTVFASYNDSDHNPGVWFFHCHIDWHLTQGLAMVLVEAPLKIQKRVSIPDDHY</sequence>
<proteinExistence type="inferred from homology"/>
<dbReference type="InterPro" id="IPR002355">
    <property type="entry name" value="Cu_oxidase_Cu_BS"/>
</dbReference>
<evidence type="ECO:0000256" key="3">
    <source>
        <dbReference type="ARBA" id="ARBA00023002"/>
    </source>
</evidence>
<dbReference type="InterPro" id="IPR045087">
    <property type="entry name" value="Cu-oxidase_fam"/>
</dbReference>
<dbReference type="InterPro" id="IPR033138">
    <property type="entry name" value="Cu_oxidase_CS"/>
</dbReference>
<dbReference type="PANTHER" id="PTHR11709">
    <property type="entry name" value="MULTI-COPPER OXIDASE"/>
    <property type="match status" value="1"/>
</dbReference>
<evidence type="ECO:0000259" key="4">
    <source>
        <dbReference type="Pfam" id="PF07731"/>
    </source>
</evidence>
<dbReference type="Gene3D" id="2.60.40.420">
    <property type="entry name" value="Cupredoxins - blue copper proteins"/>
    <property type="match status" value="2"/>
</dbReference>
<protein>
    <submittedName>
        <fullName evidence="5">Ferro-O2-oxidoreductase</fullName>
    </submittedName>
</protein>
<comment type="similarity">
    <text evidence="1">Belongs to the multicopper oxidase family.</text>
</comment>
<dbReference type="GO" id="GO:0010106">
    <property type="term" value="P:cellular response to iron ion starvation"/>
    <property type="evidence" value="ECO:0007669"/>
    <property type="project" value="TreeGrafter"/>
</dbReference>
<evidence type="ECO:0000313" key="5">
    <source>
        <dbReference type="EMBL" id="KAJ5103476.1"/>
    </source>
</evidence>
<dbReference type="GeneID" id="81355478"/>
<evidence type="ECO:0000256" key="2">
    <source>
        <dbReference type="ARBA" id="ARBA00022723"/>
    </source>
</evidence>
<reference evidence="5" key="2">
    <citation type="journal article" date="2023" name="IMA Fungus">
        <title>Comparative genomic study of the Penicillium genus elucidates a diverse pangenome and 15 lateral gene transfer events.</title>
        <authorList>
            <person name="Petersen C."/>
            <person name="Sorensen T."/>
            <person name="Nielsen M.R."/>
            <person name="Sondergaard T.E."/>
            <person name="Sorensen J.L."/>
            <person name="Fitzpatrick D.A."/>
            <person name="Frisvad J.C."/>
            <person name="Nielsen K.L."/>
        </authorList>
    </citation>
    <scope>NUCLEOTIDE SEQUENCE</scope>
    <source>
        <strain evidence="5">IBT 30761</strain>
    </source>
</reference>
<evidence type="ECO:0000256" key="1">
    <source>
        <dbReference type="ARBA" id="ARBA00010609"/>
    </source>
</evidence>
<dbReference type="InterPro" id="IPR008972">
    <property type="entry name" value="Cupredoxin"/>
</dbReference>
<dbReference type="PROSITE" id="PS00079">
    <property type="entry name" value="MULTICOPPER_OXIDASE1"/>
    <property type="match status" value="1"/>
</dbReference>
<dbReference type="AlphaFoldDB" id="A0A9W9FNG1"/>
<evidence type="ECO:0000313" key="6">
    <source>
        <dbReference type="Proteomes" id="UP001149074"/>
    </source>
</evidence>
<dbReference type="EMBL" id="JAPQKI010000004">
    <property type="protein sequence ID" value="KAJ5103476.1"/>
    <property type="molecule type" value="Genomic_DNA"/>
</dbReference>
<feature type="domain" description="Plastocyanin-like" evidence="4">
    <location>
        <begin position="83"/>
        <end position="200"/>
    </location>
</feature>
<dbReference type="PROSITE" id="PS00080">
    <property type="entry name" value="MULTICOPPER_OXIDASE2"/>
    <property type="match status" value="1"/>
</dbReference>